<feature type="region of interest" description="Disordered" evidence="1">
    <location>
        <begin position="365"/>
        <end position="392"/>
    </location>
</feature>
<reference evidence="3" key="1">
    <citation type="submission" date="2019-12" db="EMBL/GenBank/DDBJ databases">
        <title>Genome sequencing and annotation of Brassica cretica.</title>
        <authorList>
            <person name="Studholme D.J."/>
            <person name="Sarris P.F."/>
        </authorList>
    </citation>
    <scope>NUCLEOTIDE SEQUENCE</scope>
    <source>
        <strain evidence="3">PFS-102/07</strain>
        <tissue evidence="3">Leaf</tissue>
    </source>
</reference>
<evidence type="ECO:0000259" key="2">
    <source>
        <dbReference type="Pfam" id="PF03078"/>
    </source>
</evidence>
<evidence type="ECO:0000313" key="3">
    <source>
        <dbReference type="EMBL" id="KAF2585510.1"/>
    </source>
</evidence>
<feature type="compositionally biased region" description="Basic and acidic residues" evidence="1">
    <location>
        <begin position="52"/>
        <end position="65"/>
    </location>
</feature>
<dbReference type="InterPro" id="IPR004312">
    <property type="entry name" value="ATHILA_Orf1_C"/>
</dbReference>
<feature type="domain" description="Arabidopsis retrotransposon Orf1 C-terminal" evidence="2">
    <location>
        <begin position="112"/>
        <end position="210"/>
    </location>
</feature>
<comment type="caution">
    <text evidence="3">The sequence shown here is derived from an EMBL/GenBank/DDBJ whole genome shotgun (WGS) entry which is preliminary data.</text>
</comment>
<feature type="region of interest" description="Disordered" evidence="1">
    <location>
        <begin position="16"/>
        <end position="85"/>
    </location>
</feature>
<accession>A0A8S9JSK8</accession>
<dbReference type="AlphaFoldDB" id="A0A8S9JSK8"/>
<protein>
    <recommendedName>
        <fullName evidence="2">Arabidopsis retrotransposon Orf1 C-terminal domain-containing protein</fullName>
    </recommendedName>
</protein>
<feature type="compositionally biased region" description="Polar residues" evidence="1">
    <location>
        <begin position="31"/>
        <end position="49"/>
    </location>
</feature>
<evidence type="ECO:0000256" key="1">
    <source>
        <dbReference type="SAM" id="MobiDB-lite"/>
    </source>
</evidence>
<name>A0A8S9JSK8_BRACR</name>
<feature type="compositionally biased region" description="Acidic residues" evidence="1">
    <location>
        <begin position="371"/>
        <end position="392"/>
    </location>
</feature>
<feature type="region of interest" description="Disordered" evidence="1">
    <location>
        <begin position="431"/>
        <end position="478"/>
    </location>
</feature>
<feature type="compositionally biased region" description="Polar residues" evidence="1">
    <location>
        <begin position="432"/>
        <end position="446"/>
    </location>
</feature>
<gene>
    <name evidence="3" type="ORF">F2Q70_00036336</name>
</gene>
<dbReference type="Pfam" id="PF03078">
    <property type="entry name" value="ATHILA"/>
    <property type="match status" value="2"/>
</dbReference>
<feature type="domain" description="Arabidopsis retrotransposon Orf1 C-terminal" evidence="2">
    <location>
        <begin position="279"/>
        <end position="383"/>
    </location>
</feature>
<sequence>MLERLGTVRCCNSEEIVPPSLSEQPKDCSRCGTNQRLFPSSQPNKSPPRTKQKSDKTPKVTRENYVRPPNHNAPASYPWPRKDHEGQPIRIDDPMLLDFNCEGWDKESAQRYTLLLNIEILPTRFDHTDTLVSLGLDTDVFETLHAMGIAPLCYQTHELYLDLVRQVLATAHIGYDDPSKPTYENCSFSFMADGKFFSLSLDKLNEIYEISDERSDLEGHQGRPADAVLGLEDEIGRARDIPIQEVNTYPGYHLICMFYTRRDCLMRDKNKTEGKKDRCGSLLTPLFKYFGINLRSYAVNHEIEYIDTPYLIACHILRDECTYKFTDKEGNVLYCKLPQPLLMNFSTIEIIRFLPDPEFLCADPRATPPDQDMDDVEDITPDEDTTYDLSPLDDDADDVTYRRWMVDYQCKNNSLMKRILRAITGGCFSGQEGRTSAQEHTPQQSDRPGKEPVGSSAARDRLPRNRRTAGRSESGGSD</sequence>
<dbReference type="EMBL" id="QGKY02000246">
    <property type="protein sequence ID" value="KAF2585510.1"/>
    <property type="molecule type" value="Genomic_DNA"/>
</dbReference>
<organism evidence="3">
    <name type="scientific">Brassica cretica</name>
    <name type="common">Mustard</name>
    <dbReference type="NCBI Taxonomy" id="69181"/>
    <lineage>
        <taxon>Eukaryota</taxon>
        <taxon>Viridiplantae</taxon>
        <taxon>Streptophyta</taxon>
        <taxon>Embryophyta</taxon>
        <taxon>Tracheophyta</taxon>
        <taxon>Spermatophyta</taxon>
        <taxon>Magnoliopsida</taxon>
        <taxon>eudicotyledons</taxon>
        <taxon>Gunneridae</taxon>
        <taxon>Pentapetalae</taxon>
        <taxon>rosids</taxon>
        <taxon>malvids</taxon>
        <taxon>Brassicales</taxon>
        <taxon>Brassicaceae</taxon>
        <taxon>Brassiceae</taxon>
        <taxon>Brassica</taxon>
    </lineage>
</organism>
<proteinExistence type="predicted"/>